<evidence type="ECO:0000256" key="1">
    <source>
        <dbReference type="SAM" id="MobiDB-lite"/>
    </source>
</evidence>
<evidence type="ECO:0000313" key="3">
    <source>
        <dbReference type="Proteomes" id="UP000054928"/>
    </source>
</evidence>
<protein>
    <submittedName>
        <fullName evidence="2">Uncharacterized protein</fullName>
    </submittedName>
</protein>
<dbReference type="OMA" id="AGKCYWN"/>
<dbReference type="PANTHER" id="PTHR33714">
    <property type="entry name" value="COUNTING FACTOR-ASSOCIATED PROTEIN A-RELATED"/>
    <property type="match status" value="1"/>
</dbReference>
<dbReference type="PANTHER" id="PTHR33714:SF3">
    <property type="entry name" value="COUNTING FACTOR-ASSOCIATED PROTEIN A-RELATED"/>
    <property type="match status" value="1"/>
</dbReference>
<organism evidence="2 3">
    <name type="scientific">Plasmopara halstedii</name>
    <name type="common">Downy mildew of sunflower</name>
    <dbReference type="NCBI Taxonomy" id="4781"/>
    <lineage>
        <taxon>Eukaryota</taxon>
        <taxon>Sar</taxon>
        <taxon>Stramenopiles</taxon>
        <taxon>Oomycota</taxon>
        <taxon>Peronosporomycetes</taxon>
        <taxon>Peronosporales</taxon>
        <taxon>Peronosporaceae</taxon>
        <taxon>Plasmopara</taxon>
    </lineage>
</organism>
<dbReference type="Proteomes" id="UP000054928">
    <property type="component" value="Unassembled WGS sequence"/>
</dbReference>
<keyword evidence="3" id="KW-1185">Reference proteome</keyword>
<feature type="region of interest" description="Disordered" evidence="1">
    <location>
        <begin position="3122"/>
        <end position="3162"/>
    </location>
</feature>
<feature type="compositionally biased region" description="Low complexity" evidence="1">
    <location>
        <begin position="3147"/>
        <end position="3160"/>
    </location>
</feature>
<reference evidence="3" key="1">
    <citation type="submission" date="2014-09" db="EMBL/GenBank/DDBJ databases">
        <authorList>
            <person name="Sharma Rahul"/>
            <person name="Thines Marco"/>
        </authorList>
    </citation>
    <scope>NUCLEOTIDE SEQUENCE [LARGE SCALE GENOMIC DNA]</scope>
</reference>
<dbReference type="EMBL" id="CCYD01000112">
    <property type="protein sequence ID" value="CEG36177.1"/>
    <property type="molecule type" value="Genomic_DNA"/>
</dbReference>
<sequence length="3187" mass="326541">MNYDSLANSCSSGTPSFVSIAVGNFDNCAVTSSCSGSAAPYTGTKCSSVSSYKTDLVTAFGVNPYVIVEKYTAGQFCGAGYLSSIMVYLADGKCHKISGSSYRATRKLDGTATVQSYSDGTCSVSSTLFSVSAAESANSCASNSNGIVDTKVFGENATPLYLTSTLNYDSSTLNCVSGVPSFVETAVSIVDTTCTTTSSCTGSSAPFTGTKCSLVSTYQSDMAAAFGSTPYVTIEQYNNGQVCASKELSGIKTYLADGKCHKSSGAASYRASRKLDNSAIVQKFTDVACTVAGTTITVTASAGTQHTCVSDTKAYGVGSTPLYLTSTMNYDTSANTCNSGVPSQVSTAISAFDTCTPTSSCSGSSAPYTGTKCNSVSSYQADMAAAFGVNAYLIVEKYTAGQACAADQLASITTYLADGKCHKTSPTTSYRATRNLNGAATIQPYLDGTCTNAGSLMTVTVAQLTNSCASDSNGFVDTKVYGFGMTPLYFTSTMNYDSTGNSCKSPAIPSFVSSAVVAVDTCTVSTTCTGQAAPYTGTTCSSSMTYKADMDATFGVNPYIIVEKYTAGQSCAADKLASISTYLADGKCHKTSSATSYRATRKVDGSATIQPYLDSTCTSADTLVTITVAQLTNSCAADVNGIANTKVYGFGATPLYLTSTMNYDTKDDACKSPGVPSFVKSAIVAVDVCSASTACTGQSAPYTGTTCSSKLTFKSDMDAAFGVNPYVIVEKYDAGQACAADKLSEISTYLADGKCHKMGLTTSYRATRNLDGSATIQPFTDATCTAAGTLMTISVAQLSNSCSAGANGFADLKVFGSGVTPLYLTSTMSYDSNEKSCTSGVPFLVSSAIVAVDICSPTTACTGQASSYTGKKCSSTLTFKADMDAAFGKYPYVVVEQYTSGQACAADKLTGITTYLADNKCYKTSSATSYRATQKVDGTATVQQYLDASCGSAGTLLTISNAQKNTCATGGSSDLKVYGGGLTPLYISSTVLYETNSKSCKSGLPSLVKSAIVAVDSCTASTACLGQAVPYTGTSCSSTLTYKDDMDLAFGKNPYVIVEKYVAGQSCAVDKLSGLTTYLADAKCHKSDTGKSYRASFSKDGTASIQEFTDTQCNTAGPLLSVTASQTANSCTTGSTGIADTKVFYGGSATPLYLSLTMKYDTDSDSCKSGVPSSATAAVVAVDTCVATTSCTGQSAPYTGTSCSSMLTIKDDMDAAFGNYPYVYLEKYTVGQTCAADKLTSILVYLADGKCHKTDSTTSYRATRNADGSAIIQSFTDASCGATGTTLTVTTAQLANSCAADSNGFADMKVRGAGTTPLYLTSSVNYETNGDSCKSGLPSLVTSTIVGVDACSPTTVCTGQDPFVGTSCSSTLTHKPNMAIAFGLNPYVIVEKYVPGQTCSPDKLSSITTYLADGKCHKIDTTSSYRATRKEDGSASVQEYTGPSCTTAGNLLSVSVAQLANSCAADANGFADKKVYGFGVTPLYLTSTMNYETNVNSCKSGLPSLINIAVGAIDVCVPTTSCSNSAAPFTGKACSTSLTYKDDVANAFGPNPNVIIEKYNAGKACAAGELSSIVAYLADGKCHKLDASTSYRATRKADGSASVQEYTDASCSTAGALTTITAAQTANSCAANANGIVDKKVFGGGVTPLYFTSTVNYESSANSCKSGLPSLVNTAIGTLDVCVPSTTCLTQAAPFTGKSCSSSLSFRDDMAATFGSNPYVIVETYNSGKSCALGELSGILTYLADGKCHKTDSTTSYRATRKADGSVTIQDYTDVSCGIAGALLTVTSAQTANSCASNVNGIPDKKVFGVGTTPLYFTSTVSYEASTNACSSGTPSYVATAVSLTDVCTATTACTGQAAPFKGTSCSTVSSFKKDIDTSFGSNPYLTVKKYNGGKKCAAAELASIATYLADGKCHVSGSSASYAATRSADGSAVVQLYTDLLCGVAGTRLTVSATQTANSCAPDINGIVDTKVYGSGITDTVYSSKLLFDANTNNCVSGIPSQVVTVKGGASTCLTSTTCSGQAAPYLASSCGSTLTYQDDMADVFGAYPYVIVEKYAAGQLCATDKLTGIKTYLADGMCHKTDSTSSYRANRKADGSASVQEFTGAACGTAGATLTVTAAQTANSCTAGNTGIVDTKVYGGGSTPLYLSSVSNYDVNTKSCKSGLPSLVKSTVVAVDTCTASTSCTGQAAPYAGTSCSSTLTYKDTVASAFGTNPYVILEKYTSGQSCAADALVSITTYLADGKCHKTDSTTSYRASRKSDNSAIIQAYTDATCGTAGSLVTISKVDGTSHTCSSDTKAYGAGSTPFFLTSTVKYETDSNACVSGLPSLVSTAVANVDTGCTATTACTGSAAPYTGTSCSSVASYPKDMAKAFGTSPYVTVEKYSAGKQCDVTELESITTYLADGKCHVAGSSASYAATRSTDGSAFIQQYTDVTCGALGASLTVTSSQTANSCAANGNGIVDMKVYGFGKTAVVYSSSFMFDSKAGDCPSGVPSFVSTVKGDSTACSPSTTCSGSAAPFSATKCSSTLSYKKDMGAAFGVNPHIIVEKYTAGQACAADKLTSIKTYLADGKCHKIDASASYRATRKADNSATIQSYTDGACGTSGTLLTITAAQSTSCAADNNGIVDTKVYGAGSTPLYLTSVVNYETSTNLCKSGLPSLVKSSVVNVDTCTATAACTGVAVPYSGTSCSSTLSYKDDMAAAFGSNPYVIVEKYVSGQICSADKLTDITTYSADGKCHKIDSSTSYRATRKSDNSATVQSYTDNVCGAAGTLLTVTAAQTANSCASGANGIPDTKVYGGGSTPLYLTSTMTYDTKANLCKSGLPALVSSAVVAVDSCSASAVCTGQGAPYTGTSCSSTLTYKDDMLAAFGPNPFVVVEKYNSGQSCAAAELSSLTAYIADGKCHKTEPTKSYIATRTTDGAVTIQSYVDANCGAEGAKVRVTPNTAGTCSSDSKVYGIGVTGMTWSTIAISDSKTCGAPTQMTLTSQFSCKDAGCFAFGDRSISYTCASDYIVAAKKTFGTSTPFIVVEIYEDGGNCNVMEGVMAFAADTKCHLTIDGSSSFTVSLSTDGSGTMLTYDDKECKDGTPFTAPLTKEQLSSHQCIRSTKYYAFNAPTPPVVAPTTQPPVVPTSPPTEAPTPPPPTTSPTGSGSANTGSTSDGAKLSPISALFATALSMLGWFATFLL</sequence>
<name>A0A0P1A7P2_PLAHL</name>
<dbReference type="GeneID" id="36395555"/>
<accession>A0A0P1A7P2</accession>
<dbReference type="OrthoDB" id="115018at2759"/>
<feature type="compositionally biased region" description="Pro residues" evidence="1">
    <location>
        <begin position="3122"/>
        <end position="3146"/>
    </location>
</feature>
<proteinExistence type="predicted"/>
<evidence type="ECO:0000313" key="2">
    <source>
        <dbReference type="EMBL" id="CEG36177.1"/>
    </source>
</evidence>
<dbReference type="RefSeq" id="XP_024572546.1">
    <property type="nucleotide sequence ID" value="XM_024716924.1"/>
</dbReference>